<sequence length="138" mass="15815">MKRRKVEILSFLVYDIDNYEFVKDEYVLGVVDVFKKRLRLARKWSGLTQEELAIKVNTKKTTISNYETGYSTPSIEMLDLLCDVLNVSSDFLLGRTDEPSLSSSQVNHINQELLTKIDTAIEILKESKECIPGILPKE</sequence>
<evidence type="ECO:0000256" key="1">
    <source>
        <dbReference type="ARBA" id="ARBA00023125"/>
    </source>
</evidence>
<proteinExistence type="predicted"/>
<evidence type="ECO:0000313" key="4">
    <source>
        <dbReference type="EMBL" id="PFF45985.1"/>
    </source>
</evidence>
<evidence type="ECO:0000313" key="3">
    <source>
        <dbReference type="EMBL" id="KXY51244.1"/>
    </source>
</evidence>
<gene>
    <name evidence="3" type="ORF">AT268_32655</name>
    <name evidence="4" type="ORF">CN357_21250</name>
</gene>
<dbReference type="InterPro" id="IPR001387">
    <property type="entry name" value="Cro/C1-type_HTH"/>
</dbReference>
<dbReference type="Pfam" id="PF01381">
    <property type="entry name" value="HTH_3"/>
    <property type="match status" value="1"/>
</dbReference>
<evidence type="ECO:0000313" key="5">
    <source>
        <dbReference type="Proteomes" id="UP000075476"/>
    </source>
</evidence>
<reference evidence="3 5" key="1">
    <citation type="submission" date="2015-12" db="EMBL/GenBank/DDBJ databases">
        <title>Bacillus cereus Group isolate.</title>
        <authorList>
            <person name="Kovac J."/>
        </authorList>
    </citation>
    <scope>NUCLEOTIDE SEQUENCE [LARGE SCALE GENOMIC DNA]</scope>
    <source>
        <strain evidence="3 5">FSL K6-0073</strain>
    </source>
</reference>
<dbReference type="SMART" id="SM00530">
    <property type="entry name" value="HTH_XRE"/>
    <property type="match status" value="1"/>
</dbReference>
<dbReference type="Gene3D" id="1.10.260.40">
    <property type="entry name" value="lambda repressor-like DNA-binding domains"/>
    <property type="match status" value="1"/>
</dbReference>
<dbReference type="PANTHER" id="PTHR46558">
    <property type="entry name" value="TRACRIPTIONAL REGULATORY PROTEIN-RELATED-RELATED"/>
    <property type="match status" value="1"/>
</dbReference>
<name>A0A9X0SPH3_BACCE</name>
<evidence type="ECO:0000259" key="2">
    <source>
        <dbReference type="PROSITE" id="PS50943"/>
    </source>
</evidence>
<evidence type="ECO:0000313" key="6">
    <source>
        <dbReference type="Proteomes" id="UP000220210"/>
    </source>
</evidence>
<accession>A0A9X0SPH3</accession>
<feature type="domain" description="HTH cro/C1-type" evidence="2">
    <location>
        <begin position="38"/>
        <end position="92"/>
    </location>
</feature>
<comment type="caution">
    <text evidence="3">The sequence shown here is derived from an EMBL/GenBank/DDBJ whole genome shotgun (WGS) entry which is preliminary data.</text>
</comment>
<dbReference type="RefSeq" id="WP_061662581.1">
    <property type="nucleotide sequence ID" value="NZ_JARPPC010000002.1"/>
</dbReference>
<protein>
    <submittedName>
        <fullName evidence="3">Repressor</fullName>
    </submittedName>
    <submittedName>
        <fullName evidence="4">XRE family transcriptional regulator</fullName>
    </submittedName>
</protein>
<dbReference type="EMBL" id="NTSO01000015">
    <property type="protein sequence ID" value="PFF45985.1"/>
    <property type="molecule type" value="Genomic_DNA"/>
</dbReference>
<dbReference type="PANTHER" id="PTHR46558:SF11">
    <property type="entry name" value="HTH-TYPE TRANSCRIPTIONAL REGULATOR XRE"/>
    <property type="match status" value="1"/>
</dbReference>
<dbReference type="Proteomes" id="UP000075476">
    <property type="component" value="Unassembled WGS sequence"/>
</dbReference>
<dbReference type="GO" id="GO:0003677">
    <property type="term" value="F:DNA binding"/>
    <property type="evidence" value="ECO:0007669"/>
    <property type="project" value="UniProtKB-KW"/>
</dbReference>
<dbReference type="AlphaFoldDB" id="A0A9X0SPH3"/>
<dbReference type="EMBL" id="LOMO01000001">
    <property type="protein sequence ID" value="KXY51244.1"/>
    <property type="molecule type" value="Genomic_DNA"/>
</dbReference>
<dbReference type="InterPro" id="IPR010982">
    <property type="entry name" value="Lambda_DNA-bd_dom_sf"/>
</dbReference>
<dbReference type="Proteomes" id="UP000220210">
    <property type="component" value="Unassembled WGS sequence"/>
</dbReference>
<reference evidence="4 6" key="2">
    <citation type="submission" date="2017-09" db="EMBL/GenBank/DDBJ databases">
        <title>Large-scale bioinformatics analysis of Bacillus genomes uncovers conserved roles of natural products in bacterial physiology.</title>
        <authorList>
            <consortium name="Agbiome Team Llc"/>
            <person name="Bleich R.M."/>
            <person name="Kirk G.J."/>
            <person name="Santa Maria K.C."/>
            <person name="Allen S.E."/>
            <person name="Farag S."/>
            <person name="Shank E.A."/>
            <person name="Bowers A."/>
        </authorList>
    </citation>
    <scope>NUCLEOTIDE SEQUENCE [LARGE SCALE GENOMIC DNA]</scope>
    <source>
        <strain evidence="4 6">AFS020204</strain>
    </source>
</reference>
<dbReference type="SUPFAM" id="SSF47413">
    <property type="entry name" value="lambda repressor-like DNA-binding domains"/>
    <property type="match status" value="1"/>
</dbReference>
<dbReference type="CDD" id="cd00093">
    <property type="entry name" value="HTH_XRE"/>
    <property type="match status" value="1"/>
</dbReference>
<keyword evidence="1" id="KW-0238">DNA-binding</keyword>
<organism evidence="3 5">
    <name type="scientific">Bacillus cereus</name>
    <dbReference type="NCBI Taxonomy" id="1396"/>
    <lineage>
        <taxon>Bacteria</taxon>
        <taxon>Bacillati</taxon>
        <taxon>Bacillota</taxon>
        <taxon>Bacilli</taxon>
        <taxon>Bacillales</taxon>
        <taxon>Bacillaceae</taxon>
        <taxon>Bacillus</taxon>
        <taxon>Bacillus cereus group</taxon>
    </lineage>
</organism>
<dbReference type="PROSITE" id="PS50943">
    <property type="entry name" value="HTH_CROC1"/>
    <property type="match status" value="1"/>
</dbReference>